<dbReference type="Pfam" id="PF11249">
    <property type="entry name" value="DUF3047"/>
    <property type="match status" value="1"/>
</dbReference>
<name>A0A3B0ZCB3_9ZZZZ</name>
<reference evidence="1" key="1">
    <citation type="submission" date="2018-06" db="EMBL/GenBank/DDBJ databases">
        <authorList>
            <person name="Zhirakovskaya E."/>
        </authorList>
    </citation>
    <scope>NUCLEOTIDE SEQUENCE</scope>
</reference>
<protein>
    <recommendedName>
        <fullName evidence="2">DUF3047 domain-containing protein</fullName>
    </recommendedName>
</protein>
<dbReference type="AlphaFoldDB" id="A0A3B0ZCB3"/>
<accession>A0A3B0ZCB3</accession>
<evidence type="ECO:0000313" key="1">
    <source>
        <dbReference type="EMBL" id="VAW91038.1"/>
    </source>
</evidence>
<organism evidence="1">
    <name type="scientific">hydrothermal vent metagenome</name>
    <dbReference type="NCBI Taxonomy" id="652676"/>
    <lineage>
        <taxon>unclassified sequences</taxon>
        <taxon>metagenomes</taxon>
        <taxon>ecological metagenomes</taxon>
    </lineage>
</organism>
<dbReference type="InterPro" id="IPR021409">
    <property type="entry name" value="DUF3047"/>
</dbReference>
<dbReference type="EMBL" id="UOFT01000003">
    <property type="protein sequence ID" value="VAW91038.1"/>
    <property type="molecule type" value="Genomic_DNA"/>
</dbReference>
<gene>
    <name evidence="1" type="ORF">MNBD_GAMMA23-2575</name>
</gene>
<proteinExistence type="predicted"/>
<sequence>MKKTLLLFVILHFSQISTSYSQDGNRRITAGNFSTQKISSITPEKWQAMKFDNIDTETAYFLTRDNNQTVFKAVSNAAASGYIHKISIDPKQYPILTWSWKIDNLIKKSNINTKEGDDYPARIYVTFEYDTERLSGWESFKVGFYKAIYGEYPPLAVLNYVWANKKSVGYTTPNAYTKRVQMLVAQSGQTHVGKWVKQQANIYDDYKRVFGEVPMKITAIAIMTDTDNTLESATAYYGDIYFSQTKD</sequence>
<evidence type="ECO:0008006" key="2">
    <source>
        <dbReference type="Google" id="ProtNLM"/>
    </source>
</evidence>